<reference evidence="3" key="3">
    <citation type="submission" date="2021-11" db="EMBL/GenBank/DDBJ databases">
        <title>Isoprene-degrading acetogen.</title>
        <authorList>
            <person name="Yang Y."/>
            <person name="Jin H."/>
            <person name="Yan J."/>
        </authorList>
    </citation>
    <scope>NUCLEOTIDE SEQUENCE</scope>
    <source>
        <strain evidence="3">Berkeley</strain>
    </source>
</reference>
<evidence type="ECO:0000313" key="2">
    <source>
        <dbReference type="EMBL" id="TYC88476.1"/>
    </source>
</evidence>
<evidence type="ECO:0000313" key="4">
    <source>
        <dbReference type="Proteomes" id="UP000176244"/>
    </source>
</evidence>
<dbReference type="OrthoDB" id="9777242at2"/>
<evidence type="ECO:0000313" key="1">
    <source>
        <dbReference type="EMBL" id="OFV71998.1"/>
    </source>
</evidence>
<dbReference type="AlphaFoldDB" id="A0A1F2PKV5"/>
<dbReference type="Proteomes" id="UP000176244">
    <property type="component" value="Unassembled WGS sequence"/>
</dbReference>
<dbReference type="RefSeq" id="WP_070369840.1">
    <property type="nucleotide sequence ID" value="NZ_CABIIK010000057.1"/>
</dbReference>
<evidence type="ECO:0000313" key="5">
    <source>
        <dbReference type="Proteomes" id="UP000322619"/>
    </source>
</evidence>
<reference evidence="2 5" key="2">
    <citation type="submission" date="2019-08" db="EMBL/GenBank/DDBJ databases">
        <title>Isolation and enrichment of carboxydotrophic bacteria from anaerobic sludge for the production of bio-based chemicals from syngas.</title>
        <authorList>
            <person name="Antares A.L."/>
            <person name="Moreira J."/>
            <person name="Diender M."/>
            <person name="Parshina S.N."/>
            <person name="Stams A.J.M."/>
            <person name="Alves M."/>
            <person name="Alves J.I."/>
            <person name="Sousa D.Z."/>
        </authorList>
    </citation>
    <scope>NUCLEOTIDE SEQUENCE [LARGE SCALE GENOMIC DNA]</scope>
    <source>
        <strain evidence="2 5">JM</strain>
    </source>
</reference>
<proteinExistence type="predicted"/>
<evidence type="ECO:0000313" key="6">
    <source>
        <dbReference type="Proteomes" id="UP001163550"/>
    </source>
</evidence>
<organism evidence="1 4">
    <name type="scientific">Acetobacterium wieringae</name>
    <dbReference type="NCBI Taxonomy" id="52694"/>
    <lineage>
        <taxon>Bacteria</taxon>
        <taxon>Bacillati</taxon>
        <taxon>Bacillota</taxon>
        <taxon>Clostridia</taxon>
        <taxon>Eubacteriales</taxon>
        <taxon>Eubacteriaceae</taxon>
        <taxon>Acetobacterium</taxon>
    </lineage>
</organism>
<dbReference type="Proteomes" id="UP000322619">
    <property type="component" value="Unassembled WGS sequence"/>
</dbReference>
<reference evidence="1 4" key="1">
    <citation type="submission" date="2015-09" db="EMBL/GenBank/DDBJ databases">
        <title>Genome sequence of Acetobacterium wieringae DSM 1911.</title>
        <authorList>
            <person name="Poehlein A."/>
            <person name="Bengelsdorf F.R."/>
            <person name="Schiel-Bengelsdorf B."/>
            <person name="Duerre P."/>
            <person name="Daniel R."/>
        </authorList>
    </citation>
    <scope>NUCLEOTIDE SEQUENCE [LARGE SCALE GENOMIC DNA]</scope>
    <source>
        <strain evidence="1 4">DSM 1911</strain>
    </source>
</reference>
<dbReference type="EMBL" id="LKEU01000013">
    <property type="protein sequence ID" value="OFV71998.1"/>
    <property type="molecule type" value="Genomic_DNA"/>
</dbReference>
<protein>
    <submittedName>
        <fullName evidence="1">Uncharacterized protein</fullName>
    </submittedName>
</protein>
<dbReference type="Proteomes" id="UP001163550">
    <property type="component" value="Chromosome"/>
</dbReference>
<keyword evidence="6" id="KW-1185">Reference proteome</keyword>
<sequence>MSKFLGPIHFWVYHKIQLQEAIITEIIALNGNQANQLQAELDHRYGVSETRPLETVIDPGNIHGWLQTNVTRAEYKLAAAITTLLDQNPDSYPHIEAIFRSQGQALSQSDLTPAAAYKLLSDSLLDGMPCDHANVLIEEGDNQVVWQRNRCVHSSYWQAVGGDIAVYYRLREALIEGLLAGTGQVYQKRDALTSIIRRSNQ</sequence>
<dbReference type="STRING" id="52694.ACWI_04720"/>
<dbReference type="EMBL" id="CP087994">
    <property type="protein sequence ID" value="UYO61235.1"/>
    <property type="molecule type" value="Genomic_DNA"/>
</dbReference>
<accession>A0A1F2PKV5</accession>
<gene>
    <name evidence="1" type="ORF">ACWI_04720</name>
    <name evidence="2" type="ORF">FXB42_02380</name>
    <name evidence="3" type="ORF">LNN31_10595</name>
</gene>
<dbReference type="EMBL" id="VSLA01000002">
    <property type="protein sequence ID" value="TYC88476.1"/>
    <property type="molecule type" value="Genomic_DNA"/>
</dbReference>
<evidence type="ECO:0000313" key="3">
    <source>
        <dbReference type="EMBL" id="UYO61235.1"/>
    </source>
</evidence>
<name>A0A1F2PKV5_9FIRM</name>